<dbReference type="Gene3D" id="3.40.50.1820">
    <property type="entry name" value="alpha/beta hydrolase"/>
    <property type="match status" value="1"/>
</dbReference>
<evidence type="ECO:0000313" key="5">
    <source>
        <dbReference type="Proteomes" id="UP001500908"/>
    </source>
</evidence>
<dbReference type="Pfam" id="PF12697">
    <property type="entry name" value="Abhydrolase_6"/>
    <property type="match status" value="1"/>
</dbReference>
<accession>A0ABP7G8H6</accession>
<evidence type="ECO:0000313" key="4">
    <source>
        <dbReference type="EMBL" id="GAA3754147.1"/>
    </source>
</evidence>
<dbReference type="Proteomes" id="UP001500908">
    <property type="component" value="Unassembled WGS sequence"/>
</dbReference>
<keyword evidence="5" id="KW-1185">Reference proteome</keyword>
<protein>
    <submittedName>
        <fullName evidence="4">Alpha/beta hydrolase</fullName>
    </submittedName>
</protein>
<proteinExistence type="predicted"/>
<reference evidence="5" key="1">
    <citation type="journal article" date="2019" name="Int. J. Syst. Evol. Microbiol.">
        <title>The Global Catalogue of Microorganisms (GCM) 10K type strain sequencing project: providing services to taxonomists for standard genome sequencing and annotation.</title>
        <authorList>
            <consortium name="The Broad Institute Genomics Platform"/>
            <consortium name="The Broad Institute Genome Sequencing Center for Infectious Disease"/>
            <person name="Wu L."/>
            <person name="Ma J."/>
        </authorList>
    </citation>
    <scope>NUCLEOTIDE SEQUENCE [LARGE SCALE GENOMIC DNA]</scope>
    <source>
        <strain evidence="5">JCM 17137</strain>
    </source>
</reference>
<keyword evidence="1 4" id="KW-0378">Hydrolase</keyword>
<sequence>MTSPHSPRDTRRHLHLHSADGTRIHARVHGPEQGPTVVLVHGWTCSVDFWDPVVALLPDTVRVVCYDQRGHGHSALPHTTGYSTTALADDLCAVLTATLAPGSRAVVAGHSMGAMTLMAAARRPELRERAAALLLASTGAARLVEATQVLPISPRWPRLRAAGHRALLSTPLPLGPVTPLSRAALRYAIMGPYTPRATVDRCARIVHACPPAARVGWGRVLASLDLEDMLADVVAPSVVMAGTADRLTPPTLARRIAEHLPACEQLIEPAGIGHMTPLEAPTTVSQTITDLVDRHLRPPRQEPTESVESTHREQR</sequence>
<feature type="domain" description="AB hydrolase-1" evidence="3">
    <location>
        <begin position="37"/>
        <end position="284"/>
    </location>
</feature>
<dbReference type="SUPFAM" id="SSF53474">
    <property type="entry name" value="alpha/beta-Hydrolases"/>
    <property type="match status" value="1"/>
</dbReference>
<dbReference type="PANTHER" id="PTHR43798">
    <property type="entry name" value="MONOACYLGLYCEROL LIPASE"/>
    <property type="match status" value="1"/>
</dbReference>
<evidence type="ECO:0000256" key="2">
    <source>
        <dbReference type="SAM" id="MobiDB-lite"/>
    </source>
</evidence>
<dbReference type="GO" id="GO:0016787">
    <property type="term" value="F:hydrolase activity"/>
    <property type="evidence" value="ECO:0007669"/>
    <property type="project" value="UniProtKB-KW"/>
</dbReference>
<dbReference type="InterPro" id="IPR050266">
    <property type="entry name" value="AB_hydrolase_sf"/>
</dbReference>
<feature type="region of interest" description="Disordered" evidence="2">
    <location>
        <begin position="296"/>
        <end position="315"/>
    </location>
</feature>
<evidence type="ECO:0000256" key="1">
    <source>
        <dbReference type="ARBA" id="ARBA00022801"/>
    </source>
</evidence>
<organism evidence="4 5">
    <name type="scientific">Salinactinospora qingdaonensis</name>
    <dbReference type="NCBI Taxonomy" id="702744"/>
    <lineage>
        <taxon>Bacteria</taxon>
        <taxon>Bacillati</taxon>
        <taxon>Actinomycetota</taxon>
        <taxon>Actinomycetes</taxon>
        <taxon>Streptosporangiales</taxon>
        <taxon>Nocardiopsidaceae</taxon>
        <taxon>Salinactinospora</taxon>
    </lineage>
</organism>
<dbReference type="InterPro" id="IPR029058">
    <property type="entry name" value="AB_hydrolase_fold"/>
</dbReference>
<gene>
    <name evidence="4" type="ORF">GCM10022402_36010</name>
</gene>
<evidence type="ECO:0000259" key="3">
    <source>
        <dbReference type="Pfam" id="PF12697"/>
    </source>
</evidence>
<dbReference type="PANTHER" id="PTHR43798:SF31">
    <property type="entry name" value="AB HYDROLASE SUPERFAMILY PROTEIN YCLE"/>
    <property type="match status" value="1"/>
</dbReference>
<dbReference type="RefSeq" id="WP_344973440.1">
    <property type="nucleotide sequence ID" value="NZ_BAABDD010000019.1"/>
</dbReference>
<dbReference type="EMBL" id="BAABDD010000019">
    <property type="protein sequence ID" value="GAA3754147.1"/>
    <property type="molecule type" value="Genomic_DNA"/>
</dbReference>
<comment type="caution">
    <text evidence="4">The sequence shown here is derived from an EMBL/GenBank/DDBJ whole genome shotgun (WGS) entry which is preliminary data.</text>
</comment>
<name>A0ABP7G8H6_9ACTN</name>
<dbReference type="InterPro" id="IPR000073">
    <property type="entry name" value="AB_hydrolase_1"/>
</dbReference>